<evidence type="ECO:0008006" key="5">
    <source>
        <dbReference type="Google" id="ProtNLM"/>
    </source>
</evidence>
<comment type="caution">
    <text evidence="3">The sequence shown here is derived from an EMBL/GenBank/DDBJ whole genome shotgun (WGS) entry which is preliminary data.</text>
</comment>
<keyword evidence="4" id="KW-1185">Reference proteome</keyword>
<dbReference type="Gene3D" id="3.40.50.2000">
    <property type="entry name" value="Glycogen Phosphorylase B"/>
    <property type="match status" value="2"/>
</dbReference>
<feature type="domain" description="Glycosyl transferase family 1" evidence="1">
    <location>
        <begin position="182"/>
        <end position="347"/>
    </location>
</feature>
<dbReference type="PANTHER" id="PTHR45947:SF3">
    <property type="entry name" value="SULFOQUINOVOSYL TRANSFERASE SQD2"/>
    <property type="match status" value="1"/>
</dbReference>
<evidence type="ECO:0000259" key="1">
    <source>
        <dbReference type="Pfam" id="PF00534"/>
    </source>
</evidence>
<sequence length="389" mass="43119">MRTGPLQVAHVVRDFSHGGMENGVANLVNHHDPSRVQGTIYVLAKADDFFVQRVHDARRVVLLNRCQGNDPSVIWHLAHRLRQAQPDVVHTHGWGTLVEGGMAAKLARVPVWVHGEHGTMETRRHNIWVQRIMWRLADQLLSVSENHRHALAHAIGAPVARIQAIPNGVALDRFGRQVDAAAWRQSFHIPADHVVIGSVGRLVEVKHYHHLITALAGLIHQRMPVSGVLIGDGPLRSALEEQAQSLGIAERVHFLGRREDVPSLLPLLDMFALTSRSEGMSNTILEAMASGLPVVATAVGGTPEMVIDGETGRLVPPRDPQALEAALAQLLADADQRRHMGRQARRRAETMFSLPVMIRAYEQLYEQLAGQRSRVRSGGRMRERAARVR</sequence>
<dbReference type="Pfam" id="PF00534">
    <property type="entry name" value="Glycos_transf_1"/>
    <property type="match status" value="1"/>
</dbReference>
<feature type="domain" description="Glycosyltransferase subfamily 4-like N-terminal" evidence="2">
    <location>
        <begin position="18"/>
        <end position="173"/>
    </location>
</feature>
<dbReference type="HOGENOM" id="CLU_009583_0_3_7"/>
<evidence type="ECO:0000313" key="3">
    <source>
        <dbReference type="EMBL" id="ETX01917.1"/>
    </source>
</evidence>
<dbReference type="AlphaFoldDB" id="W4LX18"/>
<dbReference type="InterPro" id="IPR001296">
    <property type="entry name" value="Glyco_trans_1"/>
</dbReference>
<dbReference type="InterPro" id="IPR050194">
    <property type="entry name" value="Glycosyltransferase_grp1"/>
</dbReference>
<dbReference type="Proteomes" id="UP000019141">
    <property type="component" value="Unassembled WGS sequence"/>
</dbReference>
<reference evidence="3 4" key="1">
    <citation type="journal article" date="2014" name="Nature">
        <title>An environmental bacterial taxon with a large and distinct metabolic repertoire.</title>
        <authorList>
            <person name="Wilson M.C."/>
            <person name="Mori T."/>
            <person name="Ruckert C."/>
            <person name="Uria A.R."/>
            <person name="Helf M.J."/>
            <person name="Takada K."/>
            <person name="Gernert C."/>
            <person name="Steffens U.A."/>
            <person name="Heycke N."/>
            <person name="Schmitt S."/>
            <person name="Rinke C."/>
            <person name="Helfrich E.J."/>
            <person name="Brachmann A.O."/>
            <person name="Gurgui C."/>
            <person name="Wakimoto T."/>
            <person name="Kracht M."/>
            <person name="Crusemann M."/>
            <person name="Hentschel U."/>
            <person name="Abe I."/>
            <person name="Matsunaga S."/>
            <person name="Kalinowski J."/>
            <person name="Takeyama H."/>
            <person name="Piel J."/>
        </authorList>
    </citation>
    <scope>NUCLEOTIDE SEQUENCE [LARGE SCALE GENOMIC DNA]</scope>
    <source>
        <strain evidence="4">TSY1</strain>
    </source>
</reference>
<proteinExistence type="predicted"/>
<dbReference type="PANTHER" id="PTHR45947">
    <property type="entry name" value="SULFOQUINOVOSYL TRANSFERASE SQD2"/>
    <property type="match status" value="1"/>
</dbReference>
<accession>W4LX18</accession>
<dbReference type="EMBL" id="AZHW01000190">
    <property type="protein sequence ID" value="ETX01917.1"/>
    <property type="molecule type" value="Genomic_DNA"/>
</dbReference>
<protein>
    <recommendedName>
        <fullName evidence="5">Glycosyl transferase family 1</fullName>
    </recommendedName>
</protein>
<dbReference type="Pfam" id="PF13439">
    <property type="entry name" value="Glyco_transf_4"/>
    <property type="match status" value="1"/>
</dbReference>
<organism evidence="3 4">
    <name type="scientific">Entotheonella factor</name>
    <dbReference type="NCBI Taxonomy" id="1429438"/>
    <lineage>
        <taxon>Bacteria</taxon>
        <taxon>Pseudomonadati</taxon>
        <taxon>Nitrospinota/Tectimicrobiota group</taxon>
        <taxon>Candidatus Tectimicrobiota</taxon>
        <taxon>Candidatus Entotheonellia</taxon>
        <taxon>Candidatus Entotheonellales</taxon>
        <taxon>Candidatus Entotheonellaceae</taxon>
        <taxon>Candidatus Entotheonella</taxon>
    </lineage>
</organism>
<dbReference type="GO" id="GO:0016758">
    <property type="term" value="F:hexosyltransferase activity"/>
    <property type="evidence" value="ECO:0007669"/>
    <property type="project" value="TreeGrafter"/>
</dbReference>
<evidence type="ECO:0000259" key="2">
    <source>
        <dbReference type="Pfam" id="PF13439"/>
    </source>
</evidence>
<evidence type="ECO:0000313" key="4">
    <source>
        <dbReference type="Proteomes" id="UP000019141"/>
    </source>
</evidence>
<gene>
    <name evidence="3" type="ORF">ETSY1_05550</name>
</gene>
<dbReference type="InterPro" id="IPR028098">
    <property type="entry name" value="Glyco_trans_4-like_N"/>
</dbReference>
<dbReference type="SUPFAM" id="SSF53756">
    <property type="entry name" value="UDP-Glycosyltransferase/glycogen phosphorylase"/>
    <property type="match status" value="1"/>
</dbReference>
<name>W4LX18_ENTF1</name>